<dbReference type="CDD" id="cd00054">
    <property type="entry name" value="EGF_CA"/>
    <property type="match status" value="1"/>
</dbReference>
<dbReference type="Pfam" id="PF14670">
    <property type="entry name" value="FXa_inhibition"/>
    <property type="match status" value="1"/>
</dbReference>
<dbReference type="Gene3D" id="4.10.740.10">
    <property type="entry name" value="Coagulation Factor IX"/>
    <property type="match status" value="1"/>
</dbReference>
<organism evidence="16 17">
    <name type="scientific">Pygocentrus nattereri</name>
    <name type="common">Red-bellied piranha</name>
    <dbReference type="NCBI Taxonomy" id="42514"/>
    <lineage>
        <taxon>Eukaryota</taxon>
        <taxon>Metazoa</taxon>
        <taxon>Chordata</taxon>
        <taxon>Craniata</taxon>
        <taxon>Vertebrata</taxon>
        <taxon>Euteleostomi</taxon>
        <taxon>Actinopterygii</taxon>
        <taxon>Neopterygii</taxon>
        <taxon>Teleostei</taxon>
        <taxon>Ostariophysi</taxon>
        <taxon>Characiformes</taxon>
        <taxon>Characoidei</taxon>
        <taxon>Pygocentrus</taxon>
    </lineage>
</organism>
<dbReference type="STRING" id="42514.ENSPNAP00000005015"/>
<keyword evidence="7" id="KW-0378">Hydrolase</keyword>
<keyword evidence="17" id="KW-1185">Reference proteome</keyword>
<dbReference type="PROSITE" id="PS01187">
    <property type="entry name" value="EGF_CA"/>
    <property type="match status" value="1"/>
</dbReference>
<feature type="active site" description="Charge relay system" evidence="11">
    <location>
        <position position="255"/>
    </location>
</feature>
<keyword evidence="4 12" id="KW-0245">EGF-like domain</keyword>
<dbReference type="PROSITE" id="PS50240">
    <property type="entry name" value="TRYPSIN_DOM"/>
    <property type="match status" value="1"/>
</dbReference>
<proteinExistence type="predicted"/>
<keyword evidence="2" id="KW-0301">Gamma-carboxyglutamic acid</keyword>
<dbReference type="InterPro" id="IPR001254">
    <property type="entry name" value="Trypsin_dom"/>
</dbReference>
<feature type="domain" description="Peptidase S1" evidence="14">
    <location>
        <begin position="164"/>
        <end position="396"/>
    </location>
</feature>
<reference evidence="16 17" key="1">
    <citation type="submission" date="2020-10" db="EMBL/GenBank/DDBJ databases">
        <title>Pygocentrus nattereri (red-bellied piranha) genome, fPygNat1, primary haplotype.</title>
        <authorList>
            <person name="Myers G."/>
            <person name="Meyer A."/>
            <person name="Karagic N."/>
            <person name="Pippel M."/>
            <person name="Winkler S."/>
            <person name="Tracey A."/>
            <person name="Wood J."/>
            <person name="Formenti G."/>
            <person name="Howe K."/>
            <person name="Fedrigo O."/>
            <person name="Jarvis E.D."/>
        </authorList>
    </citation>
    <scope>NUCLEOTIDE SEQUENCE [LARGE SCALE GENOMIC DNA]</scope>
</reference>
<dbReference type="GO" id="GO:0004252">
    <property type="term" value="F:serine-type endopeptidase activity"/>
    <property type="evidence" value="ECO:0007669"/>
    <property type="project" value="InterPro"/>
</dbReference>
<feature type="domain" description="Gla" evidence="15">
    <location>
        <begin position="35"/>
        <end position="81"/>
    </location>
</feature>
<evidence type="ECO:0000259" key="14">
    <source>
        <dbReference type="PROSITE" id="PS50240"/>
    </source>
</evidence>
<dbReference type="Gene3D" id="2.40.10.10">
    <property type="entry name" value="Trypsin-like serine proteases"/>
    <property type="match status" value="1"/>
</dbReference>
<dbReference type="PRINTS" id="PR00010">
    <property type="entry name" value="EGFBLOOD"/>
</dbReference>
<evidence type="ECO:0000256" key="8">
    <source>
        <dbReference type="ARBA" id="ARBA00022837"/>
    </source>
</evidence>
<evidence type="ECO:0000256" key="9">
    <source>
        <dbReference type="ARBA" id="ARBA00023157"/>
    </source>
</evidence>
<dbReference type="SMART" id="SM00179">
    <property type="entry name" value="EGF_CA"/>
    <property type="match status" value="2"/>
</dbReference>
<reference evidence="16" key="3">
    <citation type="submission" date="2025-09" db="UniProtKB">
        <authorList>
            <consortium name="Ensembl"/>
        </authorList>
    </citation>
    <scope>IDENTIFICATION</scope>
</reference>
<evidence type="ECO:0008006" key="18">
    <source>
        <dbReference type="Google" id="ProtNLM"/>
    </source>
</evidence>
<dbReference type="GO" id="GO:0005509">
    <property type="term" value="F:calcium ion binding"/>
    <property type="evidence" value="ECO:0007669"/>
    <property type="project" value="InterPro"/>
</dbReference>
<dbReference type="InterPro" id="IPR000152">
    <property type="entry name" value="EGF-type_Asp/Asn_hydroxyl_site"/>
</dbReference>
<dbReference type="AlphaFoldDB" id="A0A3B4C213"/>
<dbReference type="Pfam" id="PF00089">
    <property type="entry name" value="Trypsin"/>
    <property type="match status" value="1"/>
</dbReference>
<dbReference type="SUPFAM" id="SSF57196">
    <property type="entry name" value="EGF/Laminin"/>
    <property type="match status" value="1"/>
</dbReference>
<evidence type="ECO:0000313" key="16">
    <source>
        <dbReference type="Ensembl" id="ENSPNAP00000005015.2"/>
    </source>
</evidence>
<dbReference type="PROSITE" id="PS00022">
    <property type="entry name" value="EGF_1"/>
    <property type="match status" value="1"/>
</dbReference>
<dbReference type="FunFam" id="2.10.25.10:FF:000143">
    <property type="entry name" value="Protein crumbs 1"/>
    <property type="match status" value="1"/>
</dbReference>
<evidence type="ECO:0000256" key="5">
    <source>
        <dbReference type="ARBA" id="ARBA00022670"/>
    </source>
</evidence>
<dbReference type="InterPro" id="IPR009003">
    <property type="entry name" value="Peptidase_S1_PA"/>
</dbReference>
<feature type="domain" description="EGF-like" evidence="13">
    <location>
        <begin position="81"/>
        <end position="117"/>
    </location>
</feature>
<dbReference type="InterPro" id="IPR035972">
    <property type="entry name" value="GLA-like_dom_SF"/>
</dbReference>
<dbReference type="SMART" id="SM00020">
    <property type="entry name" value="Tryp_SPc"/>
    <property type="match status" value="1"/>
</dbReference>
<keyword evidence="5" id="KW-0645">Protease</keyword>
<evidence type="ECO:0000313" key="17">
    <source>
        <dbReference type="Proteomes" id="UP001501920"/>
    </source>
</evidence>
<dbReference type="PANTHER" id="PTHR24278:SF35">
    <property type="entry name" value="PROTEIN Z, VITAMIN K-DEPENDENT PLASMA GLYCOPROTEIN B"/>
    <property type="match status" value="1"/>
</dbReference>
<evidence type="ECO:0000256" key="12">
    <source>
        <dbReference type="PROSITE-ProRule" id="PRU00076"/>
    </source>
</evidence>
<feature type="active site" description="Charge relay system" evidence="11">
    <location>
        <position position="351"/>
    </location>
</feature>
<dbReference type="SMART" id="SM00069">
    <property type="entry name" value="GLA"/>
    <property type="match status" value="1"/>
</dbReference>
<dbReference type="Pfam" id="PF00594">
    <property type="entry name" value="Gla"/>
    <property type="match status" value="1"/>
</dbReference>
<evidence type="ECO:0000259" key="15">
    <source>
        <dbReference type="PROSITE" id="PS50998"/>
    </source>
</evidence>
<dbReference type="PIRSF" id="PIRSF001143">
    <property type="entry name" value="Factor_X"/>
    <property type="match status" value="1"/>
</dbReference>
<dbReference type="GO" id="GO:0005615">
    <property type="term" value="C:extracellular space"/>
    <property type="evidence" value="ECO:0007669"/>
    <property type="project" value="TreeGrafter"/>
</dbReference>
<keyword evidence="10" id="KW-0325">Glycoprotein</keyword>
<dbReference type="SUPFAM" id="SSF50494">
    <property type="entry name" value="Trypsin-like serine proteases"/>
    <property type="match status" value="1"/>
</dbReference>
<evidence type="ECO:0000256" key="10">
    <source>
        <dbReference type="ARBA" id="ARBA00023180"/>
    </source>
</evidence>
<dbReference type="InterPro" id="IPR001881">
    <property type="entry name" value="EGF-like_Ca-bd_dom"/>
</dbReference>
<dbReference type="Pfam" id="PF00008">
    <property type="entry name" value="EGF"/>
    <property type="match status" value="1"/>
</dbReference>
<dbReference type="PROSITE" id="PS50026">
    <property type="entry name" value="EGF_3"/>
    <property type="match status" value="1"/>
</dbReference>
<dbReference type="FunFam" id="4.10.740.10:FF:000001">
    <property type="entry name" value="vitamin K-dependent protein S"/>
    <property type="match status" value="1"/>
</dbReference>
<comment type="subcellular location">
    <subcellularLocation>
        <location evidence="1">Secreted</location>
    </subcellularLocation>
</comment>
<feature type="disulfide bond" evidence="12">
    <location>
        <begin position="107"/>
        <end position="116"/>
    </location>
</feature>
<comment type="caution">
    <text evidence="12">Lacks conserved residue(s) required for the propagation of feature annotation.</text>
</comment>
<evidence type="ECO:0000256" key="3">
    <source>
        <dbReference type="ARBA" id="ARBA00022525"/>
    </source>
</evidence>
<reference evidence="16" key="2">
    <citation type="submission" date="2025-08" db="UniProtKB">
        <authorList>
            <consortium name="Ensembl"/>
        </authorList>
    </citation>
    <scope>IDENTIFICATION</scope>
</reference>
<accession>A0A3B4C213</accession>
<sequence length="403" mass="45501">STLEKLHYLAAEAHYLGIFPDHSQANTVFLRPKRANSFFLEEILKGNLERECYEERCNKEEAREVFENNEKTDEFWAIYYDGDQCKTNPCQYGGTCKDTIGGYSCKCTDTYSGLNCEKDVSQCPFEGPLACEHYCKPMHGSYRCFCAKGYSLHSDGRSCIPQGIYANRNKSENELDKICSQGHCPWQVSTIIYAHIARVSSSIPQGLVFSTVQFLITELYVIPSTAGHSDEKRNASQATKWTLHKRYTLGQPDDDLAFLELKEPITLGPDTVSLCLPEKDYSENILMKTGREGVVVYGASHPSYLSLEDCQDKLNLTFSLTNKMFCMEEQEPKSGGMRSRSQKRVQCDLKSGTPVATVEGNTAFLTGLSLSQNDCNQGLVFTKVSRYAHWIRQLLLRSEAEQR</sequence>
<name>A0A3B4C213_PYGNA</name>
<evidence type="ECO:0000256" key="2">
    <source>
        <dbReference type="ARBA" id="ARBA00022479"/>
    </source>
</evidence>
<dbReference type="InterPro" id="IPR012224">
    <property type="entry name" value="Pept_S1A_FX"/>
</dbReference>
<dbReference type="SMART" id="SM00181">
    <property type="entry name" value="EGF"/>
    <property type="match status" value="2"/>
</dbReference>
<dbReference type="InterPro" id="IPR000294">
    <property type="entry name" value="GLA_domain"/>
</dbReference>
<dbReference type="InterPro" id="IPR043504">
    <property type="entry name" value="Peptidase_S1_PA_chymotrypsin"/>
</dbReference>
<protein>
    <recommendedName>
        <fullName evidence="18">Factor VII heavy chain</fullName>
    </recommendedName>
</protein>
<keyword evidence="9 12" id="KW-1015">Disulfide bond</keyword>
<dbReference type="Gene3D" id="2.10.25.10">
    <property type="entry name" value="Laminin"/>
    <property type="match status" value="2"/>
</dbReference>
<evidence type="ECO:0000256" key="6">
    <source>
        <dbReference type="ARBA" id="ARBA00022737"/>
    </source>
</evidence>
<dbReference type="InterPro" id="IPR000742">
    <property type="entry name" value="EGF"/>
</dbReference>
<feature type="active site" description="Charge relay system" evidence="11">
    <location>
        <position position="183"/>
    </location>
</feature>
<dbReference type="InterPro" id="IPR018097">
    <property type="entry name" value="EGF_Ca-bd_CS"/>
</dbReference>
<dbReference type="PANTHER" id="PTHR24278">
    <property type="entry name" value="COAGULATION FACTOR"/>
    <property type="match status" value="1"/>
</dbReference>
<keyword evidence="3" id="KW-0964">Secreted</keyword>
<evidence type="ECO:0000256" key="4">
    <source>
        <dbReference type="ARBA" id="ARBA00022536"/>
    </source>
</evidence>
<keyword evidence="6" id="KW-0677">Repeat</keyword>
<dbReference type="InterPro" id="IPR050442">
    <property type="entry name" value="Peptidase_S1_coag_factors"/>
</dbReference>
<dbReference type="Proteomes" id="UP001501920">
    <property type="component" value="Chromosome 12"/>
</dbReference>
<evidence type="ECO:0000259" key="13">
    <source>
        <dbReference type="PROSITE" id="PS50026"/>
    </source>
</evidence>
<evidence type="ECO:0000256" key="1">
    <source>
        <dbReference type="ARBA" id="ARBA00004613"/>
    </source>
</evidence>
<dbReference type="InterPro" id="IPR017857">
    <property type="entry name" value="Coagulation_fac-like_Gla_dom"/>
</dbReference>
<dbReference type="GeneTree" id="ENSGT00940000157694"/>
<dbReference type="PROSITE" id="PS50998">
    <property type="entry name" value="GLA_2"/>
    <property type="match status" value="1"/>
</dbReference>
<dbReference type="PROSITE" id="PS00011">
    <property type="entry name" value="GLA_1"/>
    <property type="match status" value="1"/>
</dbReference>
<keyword evidence="8" id="KW-0106">Calcium</keyword>
<dbReference type="PRINTS" id="PR00001">
    <property type="entry name" value="GLABLOOD"/>
</dbReference>
<dbReference type="SUPFAM" id="SSF57630">
    <property type="entry name" value="GLA-domain"/>
    <property type="match status" value="1"/>
</dbReference>
<dbReference type="GO" id="GO:0007596">
    <property type="term" value="P:blood coagulation"/>
    <property type="evidence" value="ECO:0007669"/>
    <property type="project" value="InterPro"/>
</dbReference>
<dbReference type="GO" id="GO:0006508">
    <property type="term" value="P:proteolysis"/>
    <property type="evidence" value="ECO:0007669"/>
    <property type="project" value="UniProtKB-KW"/>
</dbReference>
<evidence type="ECO:0000256" key="7">
    <source>
        <dbReference type="ARBA" id="ARBA00022801"/>
    </source>
</evidence>
<dbReference type="PROSITE" id="PS00010">
    <property type="entry name" value="ASX_HYDROXYL"/>
    <property type="match status" value="1"/>
</dbReference>
<dbReference type="Ensembl" id="ENSPNAT00000006022.2">
    <property type="protein sequence ID" value="ENSPNAP00000005015.2"/>
    <property type="gene ID" value="ENSPNAG00000001697.2"/>
</dbReference>
<evidence type="ECO:0000256" key="11">
    <source>
        <dbReference type="PIRSR" id="PIRSR001143-1"/>
    </source>
</evidence>